<dbReference type="Proteomes" id="UP000008782">
    <property type="component" value="Unassembled WGS sequence"/>
</dbReference>
<dbReference type="RefSeq" id="XP_008094249.1">
    <property type="nucleotide sequence ID" value="XM_008096058.1"/>
</dbReference>
<keyword evidence="2" id="KW-1185">Reference proteome</keyword>
<sequence length="150" mass="15720">MPSRPDKLACLVTQEIFGLGPRLGLLAATLHEAVHVGLEALPATLCGSDKDSPAMAVCVRVVQVASDNGAELVTETQALQRPSHGQEPSNAVIQFAPVATDFGELRMYMAPSNVGGIRVKHDCSTAGLDLLAVARNARALVENHDNGARA</sequence>
<accession>E3QH67</accession>
<name>E3QH67_COLGM</name>
<reference evidence="2" key="1">
    <citation type="journal article" date="2012" name="Nat. Genet.">
        <title>Lifestyle transitions in plant pathogenic Colletotrichum fungi deciphered by genome and transcriptome analyses.</title>
        <authorList>
            <person name="O'Connell R.J."/>
            <person name="Thon M.R."/>
            <person name="Hacquard S."/>
            <person name="Amyotte S.G."/>
            <person name="Kleemann J."/>
            <person name="Torres M.F."/>
            <person name="Damm U."/>
            <person name="Buiate E.A."/>
            <person name="Epstein L."/>
            <person name="Alkan N."/>
            <person name="Altmueller J."/>
            <person name="Alvarado-Balderrama L."/>
            <person name="Bauser C.A."/>
            <person name="Becker C."/>
            <person name="Birren B.W."/>
            <person name="Chen Z."/>
            <person name="Choi J."/>
            <person name="Crouch J.A."/>
            <person name="Duvick J.P."/>
            <person name="Farman M.A."/>
            <person name="Gan P."/>
            <person name="Heiman D."/>
            <person name="Henrissat B."/>
            <person name="Howard R.J."/>
            <person name="Kabbage M."/>
            <person name="Koch C."/>
            <person name="Kracher B."/>
            <person name="Kubo Y."/>
            <person name="Law A.D."/>
            <person name="Lebrun M.-H."/>
            <person name="Lee Y.-H."/>
            <person name="Miyara I."/>
            <person name="Moore N."/>
            <person name="Neumann U."/>
            <person name="Nordstroem K."/>
            <person name="Panaccione D.G."/>
            <person name="Panstruga R."/>
            <person name="Place M."/>
            <person name="Proctor R.H."/>
            <person name="Prusky D."/>
            <person name="Rech G."/>
            <person name="Reinhardt R."/>
            <person name="Rollins J.A."/>
            <person name="Rounsley S."/>
            <person name="Schardl C.L."/>
            <person name="Schwartz D.C."/>
            <person name="Shenoy N."/>
            <person name="Shirasu K."/>
            <person name="Sikhakolli U.R."/>
            <person name="Stueber K."/>
            <person name="Sukno S.A."/>
            <person name="Sweigard J.A."/>
            <person name="Takano Y."/>
            <person name="Takahara H."/>
            <person name="Trail F."/>
            <person name="van der Does H.C."/>
            <person name="Voll L.M."/>
            <person name="Will I."/>
            <person name="Young S."/>
            <person name="Zeng Q."/>
            <person name="Zhang J."/>
            <person name="Zhou S."/>
            <person name="Dickman M.B."/>
            <person name="Schulze-Lefert P."/>
            <person name="Ver Loren van Themaat E."/>
            <person name="Ma L.-J."/>
            <person name="Vaillancourt L.J."/>
        </authorList>
    </citation>
    <scope>NUCLEOTIDE SEQUENCE [LARGE SCALE GENOMIC DNA]</scope>
    <source>
        <strain evidence="2">M1.001 / M2 / FGSC 10212</strain>
    </source>
</reference>
<dbReference type="GeneID" id="24410738"/>
<evidence type="ECO:0000313" key="1">
    <source>
        <dbReference type="EMBL" id="EFQ30229.1"/>
    </source>
</evidence>
<organism evidence="2">
    <name type="scientific">Colletotrichum graminicola (strain M1.001 / M2 / FGSC 10212)</name>
    <name type="common">Maize anthracnose fungus</name>
    <name type="synonym">Glomerella graminicola</name>
    <dbReference type="NCBI Taxonomy" id="645133"/>
    <lineage>
        <taxon>Eukaryota</taxon>
        <taxon>Fungi</taxon>
        <taxon>Dikarya</taxon>
        <taxon>Ascomycota</taxon>
        <taxon>Pezizomycotina</taxon>
        <taxon>Sordariomycetes</taxon>
        <taxon>Hypocreomycetidae</taxon>
        <taxon>Glomerellales</taxon>
        <taxon>Glomerellaceae</taxon>
        <taxon>Colletotrichum</taxon>
        <taxon>Colletotrichum graminicola species complex</taxon>
    </lineage>
</organism>
<proteinExistence type="predicted"/>
<dbReference type="AlphaFoldDB" id="E3QH67"/>
<dbReference type="VEuPathDB" id="FungiDB:GLRG_05373"/>
<protein>
    <submittedName>
        <fullName evidence="1">Uncharacterized protein</fullName>
    </submittedName>
</protein>
<gene>
    <name evidence="1" type="ORF">GLRG_05373</name>
</gene>
<evidence type="ECO:0000313" key="2">
    <source>
        <dbReference type="Proteomes" id="UP000008782"/>
    </source>
</evidence>
<dbReference type="EMBL" id="GG697348">
    <property type="protein sequence ID" value="EFQ30229.1"/>
    <property type="molecule type" value="Genomic_DNA"/>
</dbReference>
<dbReference type="HOGENOM" id="CLU_1740396_0_0_1"/>